<dbReference type="PANTHER" id="PTHR10192">
    <property type="entry name" value="MOLYBDOPTERIN BIOSYNTHESIS PROTEIN"/>
    <property type="match status" value="1"/>
</dbReference>
<dbReference type="InterPro" id="IPR038987">
    <property type="entry name" value="MoeA-like"/>
</dbReference>
<dbReference type="EMBL" id="PHFW01000002">
    <property type="protein sequence ID" value="PQM27602.1"/>
    <property type="molecule type" value="Genomic_DNA"/>
</dbReference>
<dbReference type="Gene3D" id="3.90.105.10">
    <property type="entry name" value="Molybdopterin biosynthesis moea protein, domain 2"/>
    <property type="match status" value="1"/>
</dbReference>
<evidence type="ECO:0000256" key="3">
    <source>
        <dbReference type="ARBA" id="ARBA00005046"/>
    </source>
</evidence>
<dbReference type="UniPathway" id="UPA00344"/>
<dbReference type="SUPFAM" id="SSF63882">
    <property type="entry name" value="MoeA N-terminal region -like"/>
    <property type="match status" value="1"/>
</dbReference>
<evidence type="ECO:0000256" key="2">
    <source>
        <dbReference type="ARBA" id="ARBA00002901"/>
    </source>
</evidence>
<evidence type="ECO:0000313" key="13">
    <source>
        <dbReference type="EMBL" id="PQM27602.1"/>
    </source>
</evidence>
<dbReference type="NCBIfam" id="NF045515">
    <property type="entry name" value="Glp_gephyrin"/>
    <property type="match status" value="1"/>
</dbReference>
<keyword evidence="8 11" id="KW-0460">Magnesium</keyword>
<evidence type="ECO:0000256" key="5">
    <source>
        <dbReference type="ARBA" id="ARBA00022505"/>
    </source>
</evidence>
<comment type="catalytic activity">
    <reaction evidence="10">
        <text>adenylyl-molybdopterin + molybdate = Mo-molybdopterin + AMP + H(+)</text>
        <dbReference type="Rhea" id="RHEA:35047"/>
        <dbReference type="ChEBI" id="CHEBI:15378"/>
        <dbReference type="ChEBI" id="CHEBI:36264"/>
        <dbReference type="ChEBI" id="CHEBI:62727"/>
        <dbReference type="ChEBI" id="CHEBI:71302"/>
        <dbReference type="ChEBI" id="CHEBI:456215"/>
        <dbReference type="EC" id="2.10.1.1"/>
    </reaction>
</comment>
<feature type="domain" description="MoaB/Mog" evidence="12">
    <location>
        <begin position="177"/>
        <end position="315"/>
    </location>
</feature>
<dbReference type="EC" id="2.10.1.1" evidence="11"/>
<dbReference type="SMART" id="SM00852">
    <property type="entry name" value="MoCF_biosynth"/>
    <property type="match status" value="1"/>
</dbReference>
<dbReference type="InterPro" id="IPR005111">
    <property type="entry name" value="MoeA_C_domain_IV"/>
</dbReference>
<keyword evidence="5 11" id="KW-0500">Molybdenum</keyword>
<evidence type="ECO:0000256" key="1">
    <source>
        <dbReference type="ARBA" id="ARBA00001946"/>
    </source>
</evidence>
<dbReference type="Proteomes" id="UP000238954">
    <property type="component" value="Chromosome"/>
</dbReference>
<keyword evidence="6 11" id="KW-0808">Transferase</keyword>
<evidence type="ECO:0000256" key="8">
    <source>
        <dbReference type="ARBA" id="ARBA00022842"/>
    </source>
</evidence>
<evidence type="ECO:0000256" key="6">
    <source>
        <dbReference type="ARBA" id="ARBA00022679"/>
    </source>
</evidence>
<protein>
    <recommendedName>
        <fullName evidence="11">Molybdopterin molybdenumtransferase</fullName>
        <ecNumber evidence="11">2.10.1.1</ecNumber>
    </recommendedName>
</protein>
<dbReference type="Pfam" id="PF03453">
    <property type="entry name" value="MoeA_N"/>
    <property type="match status" value="1"/>
</dbReference>
<dbReference type="SUPFAM" id="SSF53218">
    <property type="entry name" value="Molybdenum cofactor biosynthesis proteins"/>
    <property type="match status" value="1"/>
</dbReference>
<organism evidence="13 14">
    <name type="scientific">Sphingopyxis lindanitolerans</name>
    <dbReference type="NCBI Taxonomy" id="2054227"/>
    <lineage>
        <taxon>Bacteria</taxon>
        <taxon>Pseudomonadati</taxon>
        <taxon>Pseudomonadota</taxon>
        <taxon>Alphaproteobacteria</taxon>
        <taxon>Sphingomonadales</taxon>
        <taxon>Sphingomonadaceae</taxon>
        <taxon>Sphingopyxis</taxon>
    </lineage>
</organism>
<keyword evidence="14" id="KW-1185">Reference proteome</keyword>
<evidence type="ECO:0000259" key="12">
    <source>
        <dbReference type="SMART" id="SM00852"/>
    </source>
</evidence>
<evidence type="ECO:0000256" key="4">
    <source>
        <dbReference type="ARBA" id="ARBA00010763"/>
    </source>
</evidence>
<keyword evidence="7 11" id="KW-0479">Metal-binding</keyword>
<sequence>MNGLLRVEEAQARLLALRSPLPPENIAFLQSLGRYLSQDVVAQRDQPAAPLSAMDGYAIRFDDLPGPWRIGGEVAAGAVPSAPLAPGEAVRIFTGALLPDGADTVLIQENTAAEGASLALTGDAPAARGANIRDRASDFAASDRLLAAGTRLTPGAIATAIMGGAAQLAVGGRPRVAVMTTGDELVQPGRALAPGQIPDSNGPMLAALLAGEPAEVGLPLHMRDDRAMISSILKDLARRHDVIVTVGGASVGDHDHVRGALEDAGGHVDFWKVAMKPGKPLIAGMIGDALLLGLPGNPSSAFVTAILFLLPLVRHLAGARDPLPAIRRAPLAAPLAAGGSRRDYLRARVDDGCLAPFGEQDSGRTVPLAEAKALLLRETGAPAKAAGDLADYIDIA</sequence>
<dbReference type="RefSeq" id="WP_105997863.1">
    <property type="nucleotide sequence ID" value="NZ_CM009578.1"/>
</dbReference>
<dbReference type="GO" id="GO:0005829">
    <property type="term" value="C:cytosol"/>
    <property type="evidence" value="ECO:0007669"/>
    <property type="project" value="TreeGrafter"/>
</dbReference>
<dbReference type="InterPro" id="IPR005110">
    <property type="entry name" value="MoeA_linker/N"/>
</dbReference>
<comment type="function">
    <text evidence="2 11">Catalyzes the insertion of molybdate into adenylated molybdopterin with the concomitant release of AMP.</text>
</comment>
<dbReference type="InterPro" id="IPR036425">
    <property type="entry name" value="MoaB/Mog-like_dom_sf"/>
</dbReference>
<dbReference type="InterPro" id="IPR001453">
    <property type="entry name" value="MoaB/Mog_dom"/>
</dbReference>
<dbReference type="OrthoDB" id="9804758at2"/>
<keyword evidence="9 11" id="KW-0501">Molybdenum cofactor biosynthesis</keyword>
<evidence type="ECO:0000313" key="14">
    <source>
        <dbReference type="Proteomes" id="UP000238954"/>
    </source>
</evidence>
<dbReference type="InterPro" id="IPR036688">
    <property type="entry name" value="MoeA_C_domain_IV_sf"/>
</dbReference>
<dbReference type="SUPFAM" id="SSF63867">
    <property type="entry name" value="MoeA C-terminal domain-like"/>
    <property type="match status" value="1"/>
</dbReference>
<dbReference type="GO" id="GO:0006777">
    <property type="term" value="P:Mo-molybdopterin cofactor biosynthetic process"/>
    <property type="evidence" value="ECO:0007669"/>
    <property type="project" value="UniProtKB-UniRule"/>
</dbReference>
<dbReference type="InterPro" id="IPR036135">
    <property type="entry name" value="MoeA_linker/N_sf"/>
</dbReference>
<evidence type="ECO:0000256" key="11">
    <source>
        <dbReference type="RuleBase" id="RU365090"/>
    </source>
</evidence>
<dbReference type="CDD" id="cd00887">
    <property type="entry name" value="MoeA"/>
    <property type="match status" value="1"/>
</dbReference>
<evidence type="ECO:0000256" key="10">
    <source>
        <dbReference type="ARBA" id="ARBA00047317"/>
    </source>
</evidence>
<comment type="caution">
    <text evidence="13">The sequence shown here is derived from an EMBL/GenBank/DDBJ whole genome shotgun (WGS) entry which is preliminary data.</text>
</comment>
<evidence type="ECO:0000256" key="7">
    <source>
        <dbReference type="ARBA" id="ARBA00022723"/>
    </source>
</evidence>
<dbReference type="GO" id="GO:0046872">
    <property type="term" value="F:metal ion binding"/>
    <property type="evidence" value="ECO:0007669"/>
    <property type="project" value="UniProtKB-UniRule"/>
</dbReference>
<reference evidence="14" key="1">
    <citation type="submission" date="2017-11" db="EMBL/GenBank/DDBJ databases">
        <title>The complete genome sequence of Sphingopyxis pomeranensis sp. nov. strain WS5A3p.</title>
        <authorList>
            <person name="Kaminski M.A."/>
        </authorList>
    </citation>
    <scope>NUCLEOTIDE SEQUENCE [LARGE SCALE GENOMIC DNA]</scope>
    <source>
        <strain evidence="14">WS5A3p</strain>
    </source>
</reference>
<evidence type="ECO:0000256" key="9">
    <source>
        <dbReference type="ARBA" id="ARBA00023150"/>
    </source>
</evidence>
<comment type="similarity">
    <text evidence="4 11">Belongs to the MoeA family.</text>
</comment>
<dbReference type="GO" id="GO:0061599">
    <property type="term" value="F:molybdopterin molybdotransferase activity"/>
    <property type="evidence" value="ECO:0007669"/>
    <property type="project" value="UniProtKB-UniRule"/>
</dbReference>
<dbReference type="Gene3D" id="3.40.980.10">
    <property type="entry name" value="MoaB/Mog-like domain"/>
    <property type="match status" value="1"/>
</dbReference>
<accession>A0A2S8B5C1</accession>
<gene>
    <name evidence="13" type="ORF">CVO77_03215</name>
</gene>
<comment type="cofactor">
    <cofactor evidence="1 11">
        <name>Mg(2+)</name>
        <dbReference type="ChEBI" id="CHEBI:18420"/>
    </cofactor>
</comment>
<dbReference type="Gene3D" id="2.170.190.11">
    <property type="entry name" value="Molybdopterin biosynthesis moea protein, domain 3"/>
    <property type="match status" value="1"/>
</dbReference>
<comment type="pathway">
    <text evidence="3 11">Cofactor biosynthesis; molybdopterin biosynthesis.</text>
</comment>
<dbReference type="FunFam" id="3.40.980.10:FF:000004">
    <property type="entry name" value="Molybdopterin molybdenumtransferase"/>
    <property type="match status" value="1"/>
</dbReference>
<dbReference type="Pfam" id="PF00994">
    <property type="entry name" value="MoCF_biosynth"/>
    <property type="match status" value="1"/>
</dbReference>
<proteinExistence type="inferred from homology"/>
<dbReference type="Pfam" id="PF03454">
    <property type="entry name" value="MoeA_C"/>
    <property type="match status" value="1"/>
</dbReference>
<dbReference type="NCBIfam" id="TIGR00177">
    <property type="entry name" value="molyb_syn"/>
    <property type="match status" value="1"/>
</dbReference>
<dbReference type="AlphaFoldDB" id="A0A2S8B5C1"/>
<dbReference type="PANTHER" id="PTHR10192:SF5">
    <property type="entry name" value="GEPHYRIN"/>
    <property type="match status" value="1"/>
</dbReference>
<name>A0A2S8B5C1_9SPHN</name>
<dbReference type="Gene3D" id="2.40.340.10">
    <property type="entry name" value="MoeA, C-terminal, domain IV"/>
    <property type="match status" value="1"/>
</dbReference>